<comment type="caution">
    <text evidence="2">The sequence shown here is derived from an EMBL/GenBank/DDBJ whole genome shotgun (WGS) entry which is preliminary data.</text>
</comment>
<evidence type="ECO:0000313" key="2">
    <source>
        <dbReference type="EMBL" id="GAA4098671.1"/>
    </source>
</evidence>
<evidence type="ECO:0000256" key="1">
    <source>
        <dbReference type="SAM" id="MobiDB-lite"/>
    </source>
</evidence>
<accession>A0ABP7WX89</accession>
<dbReference type="RefSeq" id="WP_344956915.1">
    <property type="nucleotide sequence ID" value="NZ_BAAAZG010000058.1"/>
</dbReference>
<proteinExistence type="predicted"/>
<evidence type="ECO:0008006" key="4">
    <source>
        <dbReference type="Google" id="ProtNLM"/>
    </source>
</evidence>
<sequence>MPNKPRTQHRSIRIDDAEWEDAEAATAMMGTDRAKVINQFLRWYLRRPGAKLPDRPAVTDWSSGRASDDPA</sequence>
<dbReference type="Proteomes" id="UP001500683">
    <property type="component" value="Unassembled WGS sequence"/>
</dbReference>
<dbReference type="EMBL" id="BAAAZG010000058">
    <property type="protein sequence ID" value="GAA4098671.1"/>
    <property type="molecule type" value="Genomic_DNA"/>
</dbReference>
<reference evidence="3" key="1">
    <citation type="journal article" date="2019" name="Int. J. Syst. Evol. Microbiol.">
        <title>The Global Catalogue of Microorganisms (GCM) 10K type strain sequencing project: providing services to taxonomists for standard genome sequencing and annotation.</title>
        <authorList>
            <consortium name="The Broad Institute Genomics Platform"/>
            <consortium name="The Broad Institute Genome Sequencing Center for Infectious Disease"/>
            <person name="Wu L."/>
            <person name="Ma J."/>
        </authorList>
    </citation>
    <scope>NUCLEOTIDE SEQUENCE [LARGE SCALE GENOMIC DNA]</scope>
    <source>
        <strain evidence="3">JCM 16702</strain>
    </source>
</reference>
<feature type="region of interest" description="Disordered" evidence="1">
    <location>
        <begin position="50"/>
        <end position="71"/>
    </location>
</feature>
<gene>
    <name evidence="2" type="ORF">GCM10022214_74070</name>
</gene>
<keyword evidence="3" id="KW-1185">Reference proteome</keyword>
<protein>
    <recommendedName>
        <fullName evidence="4">CopG family transcriptional regulator</fullName>
    </recommendedName>
</protein>
<evidence type="ECO:0000313" key="3">
    <source>
        <dbReference type="Proteomes" id="UP001500683"/>
    </source>
</evidence>
<organism evidence="2 3">
    <name type="scientific">Actinomadura miaoliensis</name>
    <dbReference type="NCBI Taxonomy" id="430685"/>
    <lineage>
        <taxon>Bacteria</taxon>
        <taxon>Bacillati</taxon>
        <taxon>Actinomycetota</taxon>
        <taxon>Actinomycetes</taxon>
        <taxon>Streptosporangiales</taxon>
        <taxon>Thermomonosporaceae</taxon>
        <taxon>Actinomadura</taxon>
    </lineage>
</organism>
<name>A0ABP7WX89_9ACTN</name>